<reference evidence="1 2" key="1">
    <citation type="submission" date="2018-08" db="EMBL/GenBank/DDBJ databases">
        <title>A genome reference for cultivated species of the human gut microbiota.</title>
        <authorList>
            <person name="Zou Y."/>
            <person name="Xue W."/>
            <person name="Luo G."/>
        </authorList>
    </citation>
    <scope>NUCLEOTIDE SEQUENCE [LARGE SCALE GENOMIC DNA]</scope>
    <source>
        <strain evidence="1 2">AF39-14AC</strain>
    </source>
</reference>
<proteinExistence type="predicted"/>
<evidence type="ECO:0000313" key="2">
    <source>
        <dbReference type="Proteomes" id="UP000286181"/>
    </source>
</evidence>
<comment type="caution">
    <text evidence="1">The sequence shown here is derived from an EMBL/GenBank/DDBJ whole genome shotgun (WGS) entry which is preliminary data.</text>
</comment>
<gene>
    <name evidence="1" type="ORF">DW038_14650</name>
</gene>
<protein>
    <submittedName>
        <fullName evidence="1">Uncharacterized protein</fullName>
    </submittedName>
</protein>
<name>A0A415I2L2_9FIRM</name>
<dbReference type="RefSeq" id="WP_118372444.1">
    <property type="nucleotide sequence ID" value="NZ_QROF01000020.1"/>
</dbReference>
<dbReference type="Proteomes" id="UP000286181">
    <property type="component" value="Unassembled WGS sequence"/>
</dbReference>
<dbReference type="AlphaFoldDB" id="A0A415I2L2"/>
<accession>A0A415I2L2</accession>
<dbReference type="EMBL" id="QROF01000020">
    <property type="protein sequence ID" value="RHL01869.1"/>
    <property type="molecule type" value="Genomic_DNA"/>
</dbReference>
<organism evidence="1 2">
    <name type="scientific">Agathobacter rectalis</name>
    <dbReference type="NCBI Taxonomy" id="39491"/>
    <lineage>
        <taxon>Bacteria</taxon>
        <taxon>Bacillati</taxon>
        <taxon>Bacillota</taxon>
        <taxon>Clostridia</taxon>
        <taxon>Lachnospirales</taxon>
        <taxon>Lachnospiraceae</taxon>
        <taxon>Agathobacter</taxon>
    </lineage>
</organism>
<sequence>MENFKYNNKSFIMPMSAFDPFRTSWFECSSCGNPLFEKQIMSKIPHICPHCGVHLENIICEEQAFHILYKTGKIVNVNKEFTRNDLNIKINDDIPEYLLNMKLIDMFCKHIIRNSQDNIKTKADKLYTESLKLGYNFCEWGVHSGHPSDISFHTGIITKMEKDNYNHAVRIVICKYVFCDTLIVWVDNLHSAIKYIREYGKDVRLRDIPFYVVDISDYQHPIIQGYNDSLRDNYEDILGAVSCAYKRFRRSNSKELIEIGYTLKDFLCDNPMLYTEVNTHLGLINECAAK</sequence>
<evidence type="ECO:0000313" key="1">
    <source>
        <dbReference type="EMBL" id="RHL01869.1"/>
    </source>
</evidence>